<sequence length="55" mass="6402">TNILDLPFYRTQGGLEFGTLILIEIEFYFNLETANNLGWDSPTRLKLKTKIQNIK</sequence>
<name>A0A7J7MLA4_9MAGN</name>
<protein>
    <submittedName>
        <fullName evidence="1">Uncharacterized protein</fullName>
    </submittedName>
</protein>
<dbReference type="EMBL" id="JACGCM010001406">
    <property type="protein sequence ID" value="KAF6155661.1"/>
    <property type="molecule type" value="Genomic_DNA"/>
</dbReference>
<gene>
    <name evidence="1" type="ORF">GIB67_007098</name>
</gene>
<dbReference type="AlphaFoldDB" id="A0A7J7MLA4"/>
<comment type="caution">
    <text evidence="1">The sequence shown here is derived from an EMBL/GenBank/DDBJ whole genome shotgun (WGS) entry which is preliminary data.</text>
</comment>
<evidence type="ECO:0000313" key="2">
    <source>
        <dbReference type="Proteomes" id="UP000541444"/>
    </source>
</evidence>
<organism evidence="1 2">
    <name type="scientific">Kingdonia uniflora</name>
    <dbReference type="NCBI Taxonomy" id="39325"/>
    <lineage>
        <taxon>Eukaryota</taxon>
        <taxon>Viridiplantae</taxon>
        <taxon>Streptophyta</taxon>
        <taxon>Embryophyta</taxon>
        <taxon>Tracheophyta</taxon>
        <taxon>Spermatophyta</taxon>
        <taxon>Magnoliopsida</taxon>
        <taxon>Ranunculales</taxon>
        <taxon>Circaeasteraceae</taxon>
        <taxon>Kingdonia</taxon>
    </lineage>
</organism>
<accession>A0A7J7MLA4</accession>
<reference evidence="1 2" key="1">
    <citation type="journal article" date="2020" name="IScience">
        <title>Genome Sequencing of the Endangered Kingdonia uniflora (Circaeasteraceae, Ranunculales) Reveals Potential Mechanisms of Evolutionary Specialization.</title>
        <authorList>
            <person name="Sun Y."/>
            <person name="Deng T."/>
            <person name="Zhang A."/>
            <person name="Moore M.J."/>
            <person name="Landis J.B."/>
            <person name="Lin N."/>
            <person name="Zhang H."/>
            <person name="Zhang X."/>
            <person name="Huang J."/>
            <person name="Zhang X."/>
            <person name="Sun H."/>
            <person name="Wang H."/>
        </authorList>
    </citation>
    <scope>NUCLEOTIDE SEQUENCE [LARGE SCALE GENOMIC DNA]</scope>
    <source>
        <strain evidence="1">TB1705</strain>
        <tissue evidence="1">Leaf</tissue>
    </source>
</reference>
<evidence type="ECO:0000313" key="1">
    <source>
        <dbReference type="EMBL" id="KAF6155661.1"/>
    </source>
</evidence>
<feature type="non-terminal residue" evidence="1">
    <location>
        <position position="55"/>
    </location>
</feature>
<proteinExistence type="predicted"/>
<keyword evidence="2" id="KW-1185">Reference proteome</keyword>
<dbReference type="Proteomes" id="UP000541444">
    <property type="component" value="Unassembled WGS sequence"/>
</dbReference>